<keyword evidence="2" id="KW-1133">Transmembrane helix</keyword>
<comment type="caution">
    <text evidence="4">The sequence shown here is derived from an EMBL/GenBank/DDBJ whole genome shotgun (WGS) entry which is preliminary data.</text>
</comment>
<evidence type="ECO:0000256" key="1">
    <source>
        <dbReference type="SAM" id="MobiDB-lite"/>
    </source>
</evidence>
<dbReference type="AlphaFoldDB" id="A0A8H4QSY2"/>
<name>A0A8H4QSY2_9AGAR</name>
<organism evidence="4 5">
    <name type="scientific">Agrocybe pediades</name>
    <dbReference type="NCBI Taxonomy" id="84607"/>
    <lineage>
        <taxon>Eukaryota</taxon>
        <taxon>Fungi</taxon>
        <taxon>Dikarya</taxon>
        <taxon>Basidiomycota</taxon>
        <taxon>Agaricomycotina</taxon>
        <taxon>Agaricomycetes</taxon>
        <taxon>Agaricomycetidae</taxon>
        <taxon>Agaricales</taxon>
        <taxon>Agaricineae</taxon>
        <taxon>Strophariaceae</taxon>
        <taxon>Agrocybe</taxon>
    </lineage>
</organism>
<reference evidence="4 5" key="1">
    <citation type="submission" date="2019-12" db="EMBL/GenBank/DDBJ databases">
        <authorList>
            <person name="Floudas D."/>
            <person name="Bentzer J."/>
            <person name="Ahren D."/>
            <person name="Johansson T."/>
            <person name="Persson P."/>
            <person name="Tunlid A."/>
        </authorList>
    </citation>
    <scope>NUCLEOTIDE SEQUENCE [LARGE SCALE GENOMIC DNA]</scope>
    <source>
        <strain evidence="4 5">CBS 102.39</strain>
    </source>
</reference>
<evidence type="ECO:0000313" key="5">
    <source>
        <dbReference type="Proteomes" id="UP000521872"/>
    </source>
</evidence>
<feature type="transmembrane region" description="Helical" evidence="2">
    <location>
        <begin position="175"/>
        <end position="198"/>
    </location>
</feature>
<feature type="region of interest" description="Disordered" evidence="1">
    <location>
        <begin position="1"/>
        <end position="21"/>
    </location>
</feature>
<feature type="transmembrane region" description="Helical" evidence="2">
    <location>
        <begin position="71"/>
        <end position="91"/>
    </location>
</feature>
<evidence type="ECO:0000259" key="3">
    <source>
        <dbReference type="Pfam" id="PF20151"/>
    </source>
</evidence>
<dbReference type="InterPro" id="IPR045340">
    <property type="entry name" value="DUF6533"/>
</dbReference>
<dbReference type="Pfam" id="PF20151">
    <property type="entry name" value="DUF6533"/>
    <property type="match status" value="1"/>
</dbReference>
<feature type="region of interest" description="Disordered" evidence="1">
    <location>
        <begin position="290"/>
        <end position="325"/>
    </location>
</feature>
<accession>A0A8H4QSY2</accession>
<feature type="transmembrane region" description="Helical" evidence="2">
    <location>
        <begin position="33"/>
        <end position="51"/>
    </location>
</feature>
<gene>
    <name evidence="4" type="ORF">D9613_008785</name>
</gene>
<dbReference type="EMBL" id="JAACJL010000031">
    <property type="protein sequence ID" value="KAF4616281.1"/>
    <property type="molecule type" value="Genomic_DNA"/>
</dbReference>
<feature type="compositionally biased region" description="Basic and acidic residues" evidence="1">
    <location>
        <begin position="1"/>
        <end position="13"/>
    </location>
</feature>
<keyword evidence="2" id="KW-0472">Membrane</keyword>
<feature type="domain" description="DUF6533" evidence="3">
    <location>
        <begin position="39"/>
        <end position="81"/>
    </location>
</feature>
<feature type="transmembrane region" description="Helical" evidence="2">
    <location>
        <begin position="136"/>
        <end position="155"/>
    </location>
</feature>
<keyword evidence="5" id="KW-1185">Reference proteome</keyword>
<feature type="transmembrane region" description="Helical" evidence="2">
    <location>
        <begin position="225"/>
        <end position="245"/>
    </location>
</feature>
<dbReference type="Proteomes" id="UP000521872">
    <property type="component" value="Unassembled WGS sequence"/>
</dbReference>
<protein>
    <recommendedName>
        <fullName evidence="3">DUF6533 domain-containing protein</fullName>
    </recommendedName>
</protein>
<feature type="transmembrane region" description="Helical" evidence="2">
    <location>
        <begin position="251"/>
        <end position="273"/>
    </location>
</feature>
<evidence type="ECO:0000256" key="2">
    <source>
        <dbReference type="SAM" id="Phobius"/>
    </source>
</evidence>
<evidence type="ECO:0000313" key="4">
    <source>
        <dbReference type="EMBL" id="KAF4616281.1"/>
    </source>
</evidence>
<keyword evidence="2" id="KW-0812">Transmembrane</keyword>
<sequence length="367" mass="41744">MAGIERRRAKEVLHGTQTTDDNFSPVRDPTTRFIQFGVQYASIVLVFYDYALTWTREVKYFWHKKFTISTALYIACRYSMIANILYLVALADRLPRNLRDSGPKALGSSDDFLKLQWRISRVLGARTYATFNRSKYILFGFGFLGITIVIMDSFHVRWLVCVNVAGPDQKTAEPFAFSVLFSLLVVFYEILAAALTMFRGLQALRIRIDLKTLEKRLDYLVVKEGTLYFAFLSLFGLASLLMLTLAPSGSFIQRLLNALTLPVSGLMIARFLIHLREWEHKMTHMSSNHRTIEPLDFGPRPATEEFDGEEEVSTSSIPTPGIDEFGQCPITEAKRHMQTIQEEELELGISGESIAVTVSQRQEPELS</sequence>
<proteinExistence type="predicted"/>